<feature type="compositionally biased region" description="Polar residues" evidence="2">
    <location>
        <begin position="524"/>
        <end position="538"/>
    </location>
</feature>
<dbReference type="GO" id="GO:0007165">
    <property type="term" value="P:signal transduction"/>
    <property type="evidence" value="ECO:0007669"/>
    <property type="project" value="InterPro"/>
</dbReference>
<feature type="compositionally biased region" description="Polar residues" evidence="2">
    <location>
        <begin position="865"/>
        <end position="878"/>
    </location>
</feature>
<feature type="domain" description="Rho-GAP" evidence="3">
    <location>
        <begin position="225"/>
        <end position="430"/>
    </location>
</feature>
<feature type="compositionally biased region" description="Basic and acidic residues" evidence="2">
    <location>
        <begin position="479"/>
        <end position="494"/>
    </location>
</feature>
<feature type="region of interest" description="Disordered" evidence="2">
    <location>
        <begin position="567"/>
        <end position="599"/>
    </location>
</feature>
<feature type="compositionally biased region" description="Low complexity" evidence="2">
    <location>
        <begin position="571"/>
        <end position="584"/>
    </location>
</feature>
<feature type="compositionally biased region" description="Polar residues" evidence="2">
    <location>
        <begin position="654"/>
        <end position="673"/>
    </location>
</feature>
<feature type="compositionally biased region" description="Basic and acidic residues" evidence="2">
    <location>
        <begin position="214"/>
        <end position="228"/>
    </location>
</feature>
<feature type="region of interest" description="Disordered" evidence="2">
    <location>
        <begin position="896"/>
        <end position="937"/>
    </location>
</feature>
<keyword evidence="5" id="KW-1185">Reference proteome</keyword>
<dbReference type="KEGG" id="tad:TRIADDRAFT_56426"/>
<feature type="compositionally biased region" description="Polar residues" evidence="2">
    <location>
        <begin position="495"/>
        <end position="508"/>
    </location>
</feature>
<evidence type="ECO:0000256" key="2">
    <source>
        <dbReference type="SAM" id="MobiDB-lite"/>
    </source>
</evidence>
<feature type="compositionally biased region" description="Basic and acidic residues" evidence="2">
    <location>
        <begin position="623"/>
        <end position="638"/>
    </location>
</feature>
<reference evidence="4 5" key="1">
    <citation type="journal article" date="2008" name="Nature">
        <title>The Trichoplax genome and the nature of placozoans.</title>
        <authorList>
            <person name="Srivastava M."/>
            <person name="Begovic E."/>
            <person name="Chapman J."/>
            <person name="Putnam N.H."/>
            <person name="Hellsten U."/>
            <person name="Kawashima T."/>
            <person name="Kuo A."/>
            <person name="Mitros T."/>
            <person name="Salamov A."/>
            <person name="Carpenter M.L."/>
            <person name="Signorovitch A.Y."/>
            <person name="Moreno M.A."/>
            <person name="Kamm K."/>
            <person name="Grimwood J."/>
            <person name="Schmutz J."/>
            <person name="Shapiro H."/>
            <person name="Grigoriev I.V."/>
            <person name="Buss L.W."/>
            <person name="Schierwater B."/>
            <person name="Dellaporta S.L."/>
            <person name="Rokhsar D.S."/>
        </authorList>
    </citation>
    <scope>NUCLEOTIDE SEQUENCE [LARGE SCALE GENOMIC DNA]</scope>
    <source>
        <strain evidence="4 5">Grell-BS-1999</strain>
    </source>
</reference>
<dbReference type="EMBL" id="DS985245">
    <property type="protein sequence ID" value="EDV24969.1"/>
    <property type="molecule type" value="Genomic_DNA"/>
</dbReference>
<dbReference type="PhylomeDB" id="B3RY37"/>
<keyword evidence="1" id="KW-0343">GTPase activation</keyword>
<feature type="compositionally biased region" description="Polar residues" evidence="2">
    <location>
        <begin position="779"/>
        <end position="793"/>
    </location>
</feature>
<feature type="region of interest" description="Disordered" evidence="2">
    <location>
        <begin position="653"/>
        <end position="673"/>
    </location>
</feature>
<feature type="region of interest" description="Disordered" evidence="2">
    <location>
        <begin position="474"/>
        <end position="508"/>
    </location>
</feature>
<organism evidence="4 5">
    <name type="scientific">Trichoplax adhaerens</name>
    <name type="common">Trichoplax reptans</name>
    <dbReference type="NCBI Taxonomy" id="10228"/>
    <lineage>
        <taxon>Eukaryota</taxon>
        <taxon>Metazoa</taxon>
        <taxon>Placozoa</taxon>
        <taxon>Uniplacotomia</taxon>
        <taxon>Trichoplacea</taxon>
        <taxon>Trichoplacidae</taxon>
        <taxon>Trichoplax</taxon>
    </lineage>
</organism>
<dbReference type="GO" id="GO:0007015">
    <property type="term" value="P:actin filament organization"/>
    <property type="evidence" value="ECO:0000318"/>
    <property type="project" value="GO_Central"/>
</dbReference>
<dbReference type="CTD" id="6753635"/>
<feature type="region of interest" description="Disordered" evidence="2">
    <location>
        <begin position="830"/>
        <end position="878"/>
    </location>
</feature>
<gene>
    <name evidence="4" type="ORF">TRIADDRAFT_56426</name>
</gene>
<dbReference type="OrthoDB" id="10024839at2759"/>
<protein>
    <recommendedName>
        <fullName evidence="3">Rho-GAP domain-containing protein</fullName>
    </recommendedName>
</protein>
<sequence>MGYRKTLSIRRLMLNWHNQIKLETLQWQSLLTKYIANKKTIQMLELCKAENVGLRDAAIKILKNDYGITDVVMPKEASHKRSFKKRISKKKRNNSSNDKDSKTSTKIFTIPLSKVIANDEKSRQDEINQLKLAQKSANTKGDVDAEDINQIFASASLGSPKAFRRSLIAALEVNKDCKMPRLNQGRRKQNILTSPIMERRNSILVEALTLPSSDENKRRQNNNHRDPDEYVVQQPKIPLIVTKSIEFIEKNGLRAEGLFRIASSKKKIKQICADLDNGQPIQFDENEHTPHDVISIFKDFFRYLPEPLLTRELYSSFLATKKLSPEERKEALKLLCCILPIPNRDTLRSLVAFLNNVAKNADDIVTNDGEKIPGNKMDISNLAKVMGPNILHKMKNVNQDFAVDSADRVDDTPIVIGITEDLIELNSTLFEISSNLYRKSFLALLEREPAAAVQLLNKKQEQLLREKESNETLNLGQKLKRDDSNTKETVDRSELTASNLSLPSSTNAGLKQTEIIPISQATVNGSNTESNQSENQFQAAKHHNNDSIRENRRLKTTLNQQQVQVGNDPATLNLNSYTSSSSNSEIDYPNSSSSVATTNPLLRRYSDRVSDTNLSTILAARSNEYHEPASPSRPRENSVGDISIMPTFRHQDGLHQQTNRVSNQEQSNMNSNGGSSIADVNITSTFHNQDSVRQQTIRTPTQDYGNSSSIVNNVDLSIMPTFQHHHDDGLRQHKTKVPNQDPVNTDTSNGNYSNRNSRITRSQSTKHRSSRDHSYQEYPLNNSLNKPNNMPQRRSSFQYRNQTYDNYNNIAHVEQWNRNETVDIQFATSSSMGHHEDRQPTSSPNIYQPPLAAPEKDEFSRHHTQNYPNGQPQGIPNRSIDQFNVAFKASPYPINNRYNSSSNHPFEGEYGRARSSSNCESKNRYKQPANTSPVASSYTASSQFLAKSVENMYTVQNSSITGSGVEQTPGLPAEIHLLITPTHGDTERGAERDAEKDQELFEKMQHQFNMGTTRKDVQHISLV</sequence>
<dbReference type="InParanoid" id="B3RY37"/>
<feature type="region of interest" description="Disordered" evidence="2">
    <location>
        <begin position="726"/>
        <end position="793"/>
    </location>
</feature>
<dbReference type="PROSITE" id="PS50238">
    <property type="entry name" value="RHOGAP"/>
    <property type="match status" value="1"/>
</dbReference>
<dbReference type="Proteomes" id="UP000009022">
    <property type="component" value="Unassembled WGS sequence"/>
</dbReference>
<feature type="compositionally biased region" description="Polar residues" evidence="2">
    <location>
        <begin position="589"/>
        <end position="599"/>
    </location>
</feature>
<feature type="region of interest" description="Disordered" evidence="2">
    <location>
        <begin position="621"/>
        <end position="640"/>
    </location>
</feature>
<dbReference type="AlphaFoldDB" id="B3RY37"/>
<evidence type="ECO:0000313" key="5">
    <source>
        <dbReference type="Proteomes" id="UP000009022"/>
    </source>
</evidence>
<dbReference type="SUPFAM" id="SSF48350">
    <property type="entry name" value="GTPase activation domain, GAP"/>
    <property type="match status" value="1"/>
</dbReference>
<evidence type="ECO:0000313" key="4">
    <source>
        <dbReference type="EMBL" id="EDV24969.1"/>
    </source>
</evidence>
<feature type="compositionally biased region" description="Basic residues" evidence="2">
    <location>
        <begin position="79"/>
        <end position="93"/>
    </location>
</feature>
<dbReference type="PANTHER" id="PTHR12635">
    <property type="entry name" value="RHO-GTPASE-ACTIVATING PROTEIN 6 FAMILY MEMBER"/>
    <property type="match status" value="1"/>
</dbReference>
<dbReference type="InterPro" id="IPR008936">
    <property type="entry name" value="Rho_GTPase_activation_prot"/>
</dbReference>
<dbReference type="Pfam" id="PF00620">
    <property type="entry name" value="RhoGAP"/>
    <property type="match status" value="1"/>
</dbReference>
<feature type="region of interest" description="Disordered" evidence="2">
    <location>
        <begin position="79"/>
        <end position="103"/>
    </location>
</feature>
<dbReference type="InterPro" id="IPR000198">
    <property type="entry name" value="RhoGAP_dom"/>
</dbReference>
<name>B3RY37_TRIAD</name>
<accession>B3RY37</accession>
<dbReference type="GeneID" id="6753635"/>
<proteinExistence type="predicted"/>
<dbReference type="HOGENOM" id="CLU_295674_0_0_1"/>
<dbReference type="RefSeq" id="XP_002112859.1">
    <property type="nucleotide sequence ID" value="XM_002112823.1"/>
</dbReference>
<dbReference type="Gene3D" id="1.10.555.10">
    <property type="entry name" value="Rho GTPase activation protein"/>
    <property type="match status" value="1"/>
</dbReference>
<feature type="compositionally biased region" description="Polar residues" evidence="2">
    <location>
        <begin position="928"/>
        <end position="937"/>
    </location>
</feature>
<evidence type="ECO:0000259" key="3">
    <source>
        <dbReference type="PROSITE" id="PS50238"/>
    </source>
</evidence>
<feature type="region of interest" description="Disordered" evidence="2">
    <location>
        <begin position="208"/>
        <end position="229"/>
    </location>
</feature>
<feature type="region of interest" description="Disordered" evidence="2">
    <location>
        <begin position="524"/>
        <end position="547"/>
    </location>
</feature>
<dbReference type="SMART" id="SM00324">
    <property type="entry name" value="RhoGAP"/>
    <property type="match status" value="1"/>
</dbReference>
<dbReference type="STRING" id="10228.B3RY37"/>
<feature type="compositionally biased region" description="Polar residues" evidence="2">
    <location>
        <begin position="737"/>
        <end position="763"/>
    </location>
</feature>
<dbReference type="GO" id="GO:0015629">
    <property type="term" value="C:actin cytoskeleton"/>
    <property type="evidence" value="ECO:0000318"/>
    <property type="project" value="GO_Central"/>
</dbReference>
<dbReference type="GO" id="GO:0005096">
    <property type="term" value="F:GTPase activator activity"/>
    <property type="evidence" value="ECO:0000318"/>
    <property type="project" value="GO_Central"/>
</dbReference>
<dbReference type="InterPro" id="IPR037863">
    <property type="entry name" value="RHOGAP6/36"/>
</dbReference>
<dbReference type="eggNOG" id="KOG2710">
    <property type="taxonomic scope" value="Eukaryota"/>
</dbReference>
<dbReference type="PANTHER" id="PTHR12635:SF7">
    <property type="entry name" value="RHO GTPASE ACTIVATING PROTEIN 6-RELATED"/>
    <property type="match status" value="1"/>
</dbReference>
<evidence type="ECO:0000256" key="1">
    <source>
        <dbReference type="ARBA" id="ARBA00022468"/>
    </source>
</evidence>